<reference evidence="5" key="2">
    <citation type="submission" date="2004-02" db="EMBL/GenBank/DDBJ databases">
        <authorList>
            <person name="Fuetterer O."/>
            <person name="Angelov A."/>
            <person name="Liesegang H."/>
            <person name="Gottschalk G."/>
            <person name="Schleper C."/>
            <person name="Schepers B."/>
            <person name="Dock C."/>
            <person name="Antranikian G."/>
            <person name="Liebl W."/>
        </authorList>
    </citation>
    <scope>NUCLEOTIDE SEQUENCE</scope>
    <source>
        <strain evidence="5">DSM 9790</strain>
    </source>
</reference>
<evidence type="ECO:0000313" key="8">
    <source>
        <dbReference type="Proteomes" id="UP000192315"/>
    </source>
</evidence>
<dbReference type="GO" id="GO:0046872">
    <property type="term" value="F:metal ion binding"/>
    <property type="evidence" value="ECO:0007669"/>
    <property type="project" value="UniProtKB-KW"/>
</dbReference>
<name>Q6L053_PICTO</name>
<evidence type="ECO:0000313" key="5">
    <source>
        <dbReference type="EMBL" id="AAT43649.1"/>
    </source>
</evidence>
<gene>
    <name evidence="5" type="ordered locus">PTO1064</name>
    <name evidence="6" type="ORF">SAMN02745355_1201</name>
</gene>
<reference evidence="6 8" key="3">
    <citation type="submission" date="2017-04" db="EMBL/GenBank/DDBJ databases">
        <authorList>
            <person name="Varghese N."/>
            <person name="Submissions S."/>
        </authorList>
    </citation>
    <scope>NUCLEOTIDE SEQUENCE [LARGE SCALE GENOMIC DNA]</scope>
    <source>
        <strain evidence="6 8">DSM 9789</strain>
    </source>
</reference>
<reference evidence="5 7" key="1">
    <citation type="journal article" date="2004" name="Proc. Natl. Acad. Sci. U.S.A.">
        <title>Genome sequence of Picrophilus torridus and its implications for life around pH 0.</title>
        <authorList>
            <person name="Futterer O."/>
            <person name="Angelov A."/>
            <person name="Liesegang H."/>
            <person name="Gottschalk G."/>
            <person name="Schleper C."/>
            <person name="Schepers B."/>
            <person name="Dock C."/>
            <person name="Antranikian G."/>
            <person name="Liebl W."/>
        </authorList>
    </citation>
    <scope>NUCLEOTIDE SEQUENCE [LARGE SCALE GENOMIC DNA]</scope>
    <source>
        <strain evidence="7">ATCC 700027 / DSM 9790 / JCM 10055 / NBRC 100828</strain>
        <strain evidence="5">DSM 9790</strain>
    </source>
</reference>
<dbReference type="OrthoDB" id="6529at2157"/>
<evidence type="ECO:0000313" key="7">
    <source>
        <dbReference type="Proteomes" id="UP000000438"/>
    </source>
</evidence>
<dbReference type="STRING" id="263820.PTO1064"/>
<evidence type="ECO:0000313" key="6">
    <source>
        <dbReference type="EMBL" id="SMD31274.1"/>
    </source>
</evidence>
<keyword evidence="4 5" id="KW-0456">Lyase</keyword>
<evidence type="ECO:0000256" key="4">
    <source>
        <dbReference type="ARBA" id="ARBA00023239"/>
    </source>
</evidence>
<dbReference type="RefSeq" id="WP_011177865.1">
    <property type="nucleotide sequence ID" value="NC_005877.1"/>
</dbReference>
<protein>
    <submittedName>
        <fullName evidence="5">6-pyruvoyltetrahydrobiopterin synthase</fullName>
        <ecNumber evidence="5">4.2.3.12</ecNumber>
    </submittedName>
    <submittedName>
        <fullName evidence="6">6-pyruvoyltetrahydropterin/6-carboxytetrahydropterin synthase</fullName>
    </submittedName>
</protein>
<dbReference type="Proteomes" id="UP000192315">
    <property type="component" value="Unassembled WGS sequence"/>
</dbReference>
<dbReference type="KEGG" id="pto:PTO1064"/>
<dbReference type="GO" id="GO:0003874">
    <property type="term" value="F:6-pyruvoyltetrahydropterin synthase activity"/>
    <property type="evidence" value="ECO:0007669"/>
    <property type="project" value="UniProtKB-EC"/>
</dbReference>
<dbReference type="EMBL" id="AE017261">
    <property type="protein sequence ID" value="AAT43649.1"/>
    <property type="molecule type" value="Genomic_DNA"/>
</dbReference>
<keyword evidence="8" id="KW-1185">Reference proteome</keyword>
<dbReference type="Proteomes" id="UP000000438">
    <property type="component" value="Chromosome"/>
</dbReference>
<sequence length="144" mass="16504">MWLEIDGKTRGLHWSAAHIIPGHPKCGRLHGHDYILNIRLYFDENNSLKTRGYEIDYGDIKRAAKAIIERMDHHFMVPEDAIEDNGKIHYNNITVSADQVCRIPVPVVSSENLAIYIKSELNRYFSEYKIECGVFEGEGQGAWA</sequence>
<dbReference type="GeneID" id="25392599"/>
<dbReference type="Pfam" id="PF01242">
    <property type="entry name" value="PTPS"/>
    <property type="match status" value="1"/>
</dbReference>
<dbReference type="PaxDb" id="263820-PTO1064"/>
<dbReference type="eggNOG" id="arCOG02172">
    <property type="taxonomic scope" value="Archaea"/>
</dbReference>
<dbReference type="InterPro" id="IPR038418">
    <property type="entry name" value="6-PTP_synth/QueD_sf"/>
</dbReference>
<accession>A0A8G2L8B7</accession>
<comment type="cofactor">
    <cofactor evidence="1">
        <name>Zn(2+)</name>
        <dbReference type="ChEBI" id="CHEBI:29105"/>
    </cofactor>
</comment>
<dbReference type="EMBL" id="FWYE01000003">
    <property type="protein sequence ID" value="SMD31274.1"/>
    <property type="molecule type" value="Genomic_DNA"/>
</dbReference>
<proteinExistence type="predicted"/>
<dbReference type="InterPro" id="IPR007115">
    <property type="entry name" value="6-PTP_synth/QueD"/>
</dbReference>
<evidence type="ECO:0000256" key="3">
    <source>
        <dbReference type="ARBA" id="ARBA00022833"/>
    </source>
</evidence>
<accession>Q6L053</accession>
<keyword evidence="2" id="KW-0479">Metal-binding</keyword>
<organism evidence="5 7">
    <name type="scientific">Picrophilus torridus (strain ATCC 700027 / DSM 9790 / JCM 10055 / NBRC 100828 / KAW 2/3)</name>
    <dbReference type="NCBI Taxonomy" id="1122961"/>
    <lineage>
        <taxon>Archaea</taxon>
        <taxon>Methanobacteriati</taxon>
        <taxon>Thermoplasmatota</taxon>
        <taxon>Thermoplasmata</taxon>
        <taxon>Thermoplasmatales</taxon>
        <taxon>Picrophilaceae</taxon>
        <taxon>Picrophilus</taxon>
    </lineage>
</organism>
<evidence type="ECO:0000256" key="2">
    <source>
        <dbReference type="ARBA" id="ARBA00022723"/>
    </source>
</evidence>
<dbReference type="InParanoid" id="Q6L053"/>
<dbReference type="PANTHER" id="PTHR12589">
    <property type="entry name" value="PYRUVOYL TETRAHYDROBIOPTERIN SYNTHASE"/>
    <property type="match status" value="1"/>
</dbReference>
<dbReference type="Gene3D" id="3.30.479.10">
    <property type="entry name" value="6-pyruvoyl tetrahydropterin synthase/QueD"/>
    <property type="match status" value="1"/>
</dbReference>
<dbReference type="PANTHER" id="PTHR12589:SF7">
    <property type="entry name" value="6-PYRUVOYL TETRAHYDROBIOPTERIN SYNTHASE"/>
    <property type="match status" value="1"/>
</dbReference>
<dbReference type="SUPFAM" id="SSF55620">
    <property type="entry name" value="Tetrahydrobiopterin biosynthesis enzymes-like"/>
    <property type="match status" value="1"/>
</dbReference>
<keyword evidence="3" id="KW-0862">Zinc</keyword>
<evidence type="ECO:0000256" key="1">
    <source>
        <dbReference type="ARBA" id="ARBA00001947"/>
    </source>
</evidence>
<dbReference type="HOGENOM" id="CLU_111016_3_0_2"/>
<dbReference type="EC" id="4.2.3.12" evidence="5"/>
<dbReference type="AlphaFoldDB" id="Q6L053"/>